<feature type="domain" description="Pyruvate/ketoisovalerate oxidoreductase catalytic" evidence="1">
    <location>
        <begin position="15"/>
        <end position="191"/>
    </location>
</feature>
<sequence>MVKTLVTNIMFAGVGGQGLILMTRITSQAAMLDGFDIKSNDVVGLSQRGGMVWGNVRIGDKIFSPNIPPGEGDILVAMEPLEALRWSSNLKDNAVVIENSKRFYPTIVQQEKSEYPEEDIENLKSKYKVIEINAFEEAKNLGKKQVANVMLLGILAQYLDIKIDTWKQVIKDNVPKKAIDLNMEAFNLGYNYKI</sequence>
<evidence type="ECO:0000313" key="2">
    <source>
        <dbReference type="EMBL" id="MBU5675547.1"/>
    </source>
</evidence>
<dbReference type="PANTHER" id="PTHR43854">
    <property type="entry name" value="INDOLEPYRUVATE OXIDOREDUCTASE SUBUNIT IORB"/>
    <property type="match status" value="1"/>
</dbReference>
<comment type="caution">
    <text evidence="2">The sequence shown here is derived from an EMBL/GenBank/DDBJ whole genome shotgun (WGS) entry which is preliminary data.</text>
</comment>
<name>A0ABS6FZ72_9FIRM</name>
<evidence type="ECO:0000313" key="3">
    <source>
        <dbReference type="Proteomes" id="UP000779508"/>
    </source>
</evidence>
<evidence type="ECO:0000259" key="1">
    <source>
        <dbReference type="Pfam" id="PF01558"/>
    </source>
</evidence>
<dbReference type="PANTHER" id="PTHR43854:SF1">
    <property type="entry name" value="INDOLEPYRUVATE OXIDOREDUCTASE SUBUNIT IORB"/>
    <property type="match status" value="1"/>
</dbReference>
<organism evidence="2 3">
    <name type="scientific">Alkaliphilus flagellatus</name>
    <dbReference type="NCBI Taxonomy" id="2841507"/>
    <lineage>
        <taxon>Bacteria</taxon>
        <taxon>Bacillati</taxon>
        <taxon>Bacillota</taxon>
        <taxon>Clostridia</taxon>
        <taxon>Peptostreptococcales</taxon>
        <taxon>Natronincolaceae</taxon>
        <taxon>Alkaliphilus</taxon>
    </lineage>
</organism>
<dbReference type="Proteomes" id="UP000779508">
    <property type="component" value="Unassembled WGS sequence"/>
</dbReference>
<keyword evidence="3" id="KW-1185">Reference proteome</keyword>
<gene>
    <name evidence="2" type="ORF">KQI88_03860</name>
</gene>
<protein>
    <submittedName>
        <fullName evidence="2">Indolepyruvate oxidoreductase subunit beta</fullName>
    </submittedName>
</protein>
<dbReference type="InterPro" id="IPR052198">
    <property type="entry name" value="IorB_Oxidoreductase"/>
</dbReference>
<dbReference type="Pfam" id="PF01558">
    <property type="entry name" value="POR"/>
    <property type="match status" value="1"/>
</dbReference>
<proteinExistence type="predicted"/>
<accession>A0ABS6FZ72</accession>
<dbReference type="InterPro" id="IPR019752">
    <property type="entry name" value="Pyrv/ketoisovalerate_OxRed_cat"/>
</dbReference>
<reference evidence="2 3" key="1">
    <citation type="submission" date="2021-06" db="EMBL/GenBank/DDBJ databases">
        <authorList>
            <person name="Sun Q."/>
            <person name="Li D."/>
        </authorList>
    </citation>
    <scope>NUCLEOTIDE SEQUENCE [LARGE SCALE GENOMIC DNA]</scope>
    <source>
        <strain evidence="2 3">MSJ-5</strain>
    </source>
</reference>
<dbReference type="EMBL" id="JAHLQK010000001">
    <property type="protein sequence ID" value="MBU5675547.1"/>
    <property type="molecule type" value="Genomic_DNA"/>
</dbReference>